<feature type="domain" description="HTH lacI-type" evidence="4">
    <location>
        <begin position="6"/>
        <end position="60"/>
    </location>
</feature>
<dbReference type="Proteomes" id="UP000275356">
    <property type="component" value="Unassembled WGS sequence"/>
</dbReference>
<evidence type="ECO:0000256" key="2">
    <source>
        <dbReference type="ARBA" id="ARBA00023125"/>
    </source>
</evidence>
<keyword evidence="2" id="KW-0238">DNA-binding</keyword>
<dbReference type="Pfam" id="PF13377">
    <property type="entry name" value="Peripla_BP_3"/>
    <property type="match status" value="1"/>
</dbReference>
<evidence type="ECO:0000259" key="5">
    <source>
        <dbReference type="PROSITE" id="PS50943"/>
    </source>
</evidence>
<dbReference type="InterPro" id="IPR000843">
    <property type="entry name" value="HTH_LacI"/>
</dbReference>
<evidence type="ECO:0000313" key="6">
    <source>
        <dbReference type="EMBL" id="ROR96410.1"/>
    </source>
</evidence>
<evidence type="ECO:0000259" key="4">
    <source>
        <dbReference type="PROSITE" id="PS50932"/>
    </source>
</evidence>
<dbReference type="OrthoDB" id="3227375at2"/>
<keyword evidence="1" id="KW-0805">Transcription regulation</keyword>
<protein>
    <submittedName>
        <fullName evidence="6">LacI family transcriptional regulator</fullName>
    </submittedName>
</protein>
<accession>A0A3N2D9F2</accession>
<keyword evidence="3" id="KW-0804">Transcription</keyword>
<dbReference type="AlphaFoldDB" id="A0A3N2D9F2"/>
<name>A0A3N2D9F2_9MICO</name>
<evidence type="ECO:0000256" key="1">
    <source>
        <dbReference type="ARBA" id="ARBA00023015"/>
    </source>
</evidence>
<dbReference type="InterPro" id="IPR046335">
    <property type="entry name" value="LacI/GalR-like_sensor"/>
</dbReference>
<gene>
    <name evidence="6" type="ORF">EDD28_0994</name>
</gene>
<feature type="domain" description="HTH cro/C1-type" evidence="5">
    <location>
        <begin position="7"/>
        <end position="50"/>
    </location>
</feature>
<evidence type="ECO:0000313" key="7">
    <source>
        <dbReference type="Proteomes" id="UP000275356"/>
    </source>
</evidence>
<evidence type="ECO:0000256" key="3">
    <source>
        <dbReference type="ARBA" id="ARBA00023163"/>
    </source>
</evidence>
<dbReference type="SMART" id="SM00354">
    <property type="entry name" value="HTH_LACI"/>
    <property type="match status" value="1"/>
</dbReference>
<dbReference type="InterPro" id="IPR010982">
    <property type="entry name" value="Lambda_DNA-bd_dom_sf"/>
</dbReference>
<dbReference type="Gene3D" id="1.10.260.40">
    <property type="entry name" value="lambda repressor-like DNA-binding domains"/>
    <property type="match status" value="1"/>
</dbReference>
<comment type="caution">
    <text evidence="6">The sequence shown here is derived from an EMBL/GenBank/DDBJ whole genome shotgun (WGS) entry which is preliminary data.</text>
</comment>
<dbReference type="GO" id="GO:0003700">
    <property type="term" value="F:DNA-binding transcription factor activity"/>
    <property type="evidence" value="ECO:0007669"/>
    <property type="project" value="TreeGrafter"/>
</dbReference>
<keyword evidence="7" id="KW-1185">Reference proteome</keyword>
<dbReference type="SUPFAM" id="SSF53822">
    <property type="entry name" value="Periplasmic binding protein-like I"/>
    <property type="match status" value="1"/>
</dbReference>
<dbReference type="PROSITE" id="PS50943">
    <property type="entry name" value="HTH_CROC1"/>
    <property type="match status" value="1"/>
</dbReference>
<dbReference type="InterPro" id="IPR001387">
    <property type="entry name" value="Cro/C1-type_HTH"/>
</dbReference>
<dbReference type="SUPFAM" id="SSF47413">
    <property type="entry name" value="lambda repressor-like DNA-binding domains"/>
    <property type="match status" value="1"/>
</dbReference>
<sequence>MRGRRVTIADVAEAVGVSVPTVSKVLNGRADVAPETRRRVERELETTGYRRRSSSTSSQLELVIHDIDTSWSLELIKGVEEVASAAGIGVVLTTLHGRHQPSQSWTEGVLLRRPIGVIMVMSVLADVQYELLAARSIPAVVVDTFGAPPAAVPTVGSNNWFGGLDATRHLLALGHRRIGMISGPDAMMCSRARVDGYRSAHDELDVPCDPQLVRWGNFEVSGGYEHARSLLSLPHPPTAIFAGSDHQAVGVMRAARELGLRVPEDLSIVGYDDLPFADWLAPRLTTVDQPLQQMAAEATIMLLDLHRGAVARSPRVDLATALVVRESTAPPGG</sequence>
<proteinExistence type="predicted"/>
<reference evidence="6 7" key="1">
    <citation type="submission" date="2018-11" db="EMBL/GenBank/DDBJ databases">
        <title>Sequencing the genomes of 1000 actinobacteria strains.</title>
        <authorList>
            <person name="Klenk H.-P."/>
        </authorList>
    </citation>
    <scope>NUCLEOTIDE SEQUENCE [LARGE SCALE GENOMIC DNA]</scope>
    <source>
        <strain evidence="6 7">DSM 13521</strain>
    </source>
</reference>
<dbReference type="GO" id="GO:0000976">
    <property type="term" value="F:transcription cis-regulatory region binding"/>
    <property type="evidence" value="ECO:0007669"/>
    <property type="project" value="TreeGrafter"/>
</dbReference>
<dbReference type="EMBL" id="RKHQ01000001">
    <property type="protein sequence ID" value="ROR96410.1"/>
    <property type="molecule type" value="Genomic_DNA"/>
</dbReference>
<dbReference type="CDD" id="cd06296">
    <property type="entry name" value="PBP1_CatR-like"/>
    <property type="match status" value="1"/>
</dbReference>
<dbReference type="InterPro" id="IPR028082">
    <property type="entry name" value="Peripla_BP_I"/>
</dbReference>
<dbReference type="PANTHER" id="PTHR30146">
    <property type="entry name" value="LACI-RELATED TRANSCRIPTIONAL REPRESSOR"/>
    <property type="match status" value="1"/>
</dbReference>
<dbReference type="Gene3D" id="3.40.50.2300">
    <property type="match status" value="2"/>
</dbReference>
<dbReference type="PROSITE" id="PS00356">
    <property type="entry name" value="HTH_LACI_1"/>
    <property type="match status" value="1"/>
</dbReference>
<dbReference type="CDD" id="cd01392">
    <property type="entry name" value="HTH_LacI"/>
    <property type="match status" value="1"/>
</dbReference>
<dbReference type="PROSITE" id="PS50932">
    <property type="entry name" value="HTH_LACI_2"/>
    <property type="match status" value="1"/>
</dbReference>
<organism evidence="6 7">
    <name type="scientific">Salana multivorans</name>
    <dbReference type="NCBI Taxonomy" id="120377"/>
    <lineage>
        <taxon>Bacteria</taxon>
        <taxon>Bacillati</taxon>
        <taxon>Actinomycetota</taxon>
        <taxon>Actinomycetes</taxon>
        <taxon>Micrococcales</taxon>
        <taxon>Beutenbergiaceae</taxon>
        <taxon>Salana</taxon>
    </lineage>
</organism>
<dbReference type="RefSeq" id="WP_123738593.1">
    <property type="nucleotide sequence ID" value="NZ_CALFQU010000004.1"/>
</dbReference>
<dbReference type="Pfam" id="PF00356">
    <property type="entry name" value="LacI"/>
    <property type="match status" value="1"/>
</dbReference>
<dbReference type="PANTHER" id="PTHR30146:SF153">
    <property type="entry name" value="LACTOSE OPERON REPRESSOR"/>
    <property type="match status" value="1"/>
</dbReference>